<dbReference type="RefSeq" id="WP_119050944.1">
    <property type="nucleotide sequence ID" value="NZ_CP032157.1"/>
</dbReference>
<dbReference type="Proteomes" id="UP000263900">
    <property type="component" value="Chromosome"/>
</dbReference>
<organism evidence="3 4">
    <name type="scientific">Paraflavitalea soli</name>
    <dbReference type="NCBI Taxonomy" id="2315862"/>
    <lineage>
        <taxon>Bacteria</taxon>
        <taxon>Pseudomonadati</taxon>
        <taxon>Bacteroidota</taxon>
        <taxon>Chitinophagia</taxon>
        <taxon>Chitinophagales</taxon>
        <taxon>Chitinophagaceae</taxon>
        <taxon>Paraflavitalea</taxon>
    </lineage>
</organism>
<evidence type="ECO:0000256" key="1">
    <source>
        <dbReference type="ARBA" id="ARBA00006738"/>
    </source>
</evidence>
<protein>
    <recommendedName>
        <fullName evidence="2">UPF0102 protein D3H65_14215</fullName>
    </recommendedName>
</protein>
<dbReference type="AlphaFoldDB" id="A0A3B7MKR4"/>
<reference evidence="3 4" key="1">
    <citation type="submission" date="2018-09" db="EMBL/GenBank/DDBJ databases">
        <title>Genome sequencing of strain 6GH32-13.</title>
        <authorList>
            <person name="Weon H.-Y."/>
            <person name="Heo J."/>
            <person name="Kwon S.-W."/>
        </authorList>
    </citation>
    <scope>NUCLEOTIDE SEQUENCE [LARGE SCALE GENOMIC DNA]</scope>
    <source>
        <strain evidence="3 4">5GH32-13</strain>
    </source>
</reference>
<dbReference type="InterPro" id="IPR003509">
    <property type="entry name" value="UPF0102_YraN-like"/>
</dbReference>
<evidence type="ECO:0000313" key="4">
    <source>
        <dbReference type="Proteomes" id="UP000263900"/>
    </source>
</evidence>
<sequence>MARHNETGKKGELLAADYLQQQGFTILHSNWRHQRYEIDIIATRGDILHFIEVKTRQSLSYGLPEESVTHKKIRSIVTAGVAFQYQYPAWKRVQYDVLSIVITGQETPEYLFIEDVYL</sequence>
<keyword evidence="4" id="KW-1185">Reference proteome</keyword>
<dbReference type="KEGG" id="pseg:D3H65_14215"/>
<dbReference type="InterPro" id="IPR011856">
    <property type="entry name" value="tRNA_endonuc-like_dom_sf"/>
</dbReference>
<dbReference type="SUPFAM" id="SSF52980">
    <property type="entry name" value="Restriction endonuclease-like"/>
    <property type="match status" value="1"/>
</dbReference>
<dbReference type="PANTHER" id="PTHR34039">
    <property type="entry name" value="UPF0102 PROTEIN YRAN"/>
    <property type="match status" value="1"/>
</dbReference>
<gene>
    <name evidence="3" type="ORF">D3H65_14215</name>
</gene>
<dbReference type="PANTHER" id="PTHR34039:SF1">
    <property type="entry name" value="UPF0102 PROTEIN YRAN"/>
    <property type="match status" value="1"/>
</dbReference>
<dbReference type="Pfam" id="PF02021">
    <property type="entry name" value="UPF0102"/>
    <property type="match status" value="1"/>
</dbReference>
<dbReference type="CDD" id="cd20736">
    <property type="entry name" value="PoNe_Nuclease"/>
    <property type="match status" value="1"/>
</dbReference>
<evidence type="ECO:0000256" key="2">
    <source>
        <dbReference type="HAMAP-Rule" id="MF_00048"/>
    </source>
</evidence>
<dbReference type="GO" id="GO:0003676">
    <property type="term" value="F:nucleic acid binding"/>
    <property type="evidence" value="ECO:0007669"/>
    <property type="project" value="InterPro"/>
</dbReference>
<accession>A0A3B7MKR4</accession>
<proteinExistence type="inferred from homology"/>
<dbReference type="EMBL" id="CP032157">
    <property type="protein sequence ID" value="AXY75062.1"/>
    <property type="molecule type" value="Genomic_DNA"/>
</dbReference>
<evidence type="ECO:0000313" key="3">
    <source>
        <dbReference type="EMBL" id="AXY75062.1"/>
    </source>
</evidence>
<name>A0A3B7MKR4_9BACT</name>
<dbReference type="HAMAP" id="MF_00048">
    <property type="entry name" value="UPF0102"/>
    <property type="match status" value="1"/>
</dbReference>
<dbReference type="OrthoDB" id="9802516at2"/>
<dbReference type="InterPro" id="IPR011335">
    <property type="entry name" value="Restrct_endonuc-II-like"/>
</dbReference>
<dbReference type="Gene3D" id="3.40.1350.10">
    <property type="match status" value="1"/>
</dbReference>
<comment type="similarity">
    <text evidence="1 2">Belongs to the UPF0102 family.</text>
</comment>